<name>A0A4R2P8D2_9BACL</name>
<reference evidence="1 2" key="1">
    <citation type="submission" date="2019-03" db="EMBL/GenBank/DDBJ databases">
        <title>Genomic Encyclopedia of Type Strains, Phase IV (KMG-IV): sequencing the most valuable type-strain genomes for metagenomic binning, comparative biology and taxonomic classification.</title>
        <authorList>
            <person name="Goeker M."/>
        </authorList>
    </citation>
    <scope>NUCLEOTIDE SEQUENCE [LARGE SCALE GENOMIC DNA]</scope>
    <source>
        <strain evidence="1 2">DSM 19377</strain>
    </source>
</reference>
<dbReference type="Pfam" id="PF08868">
    <property type="entry name" value="YugN"/>
    <property type="match status" value="1"/>
</dbReference>
<dbReference type="OrthoDB" id="2679642at2"/>
<gene>
    <name evidence="1" type="ORF">EV207_10523</name>
</gene>
<dbReference type="Gene3D" id="3.30.310.100">
    <property type="entry name" value="YugN-like"/>
    <property type="match status" value="1"/>
</dbReference>
<dbReference type="InterPro" id="IPR014967">
    <property type="entry name" value="Uncharacterised_YugN-like"/>
</dbReference>
<evidence type="ECO:0000313" key="2">
    <source>
        <dbReference type="Proteomes" id="UP000295416"/>
    </source>
</evidence>
<organism evidence="1 2">
    <name type="scientific">Scopulibacillus darangshiensis</name>
    <dbReference type="NCBI Taxonomy" id="442528"/>
    <lineage>
        <taxon>Bacteria</taxon>
        <taxon>Bacillati</taxon>
        <taxon>Bacillota</taxon>
        <taxon>Bacilli</taxon>
        <taxon>Bacillales</taxon>
        <taxon>Sporolactobacillaceae</taxon>
        <taxon>Scopulibacillus</taxon>
    </lineage>
</organism>
<keyword evidence="2" id="KW-1185">Reference proteome</keyword>
<accession>A0A4R2P8D2</accession>
<proteinExistence type="predicted"/>
<dbReference type="Proteomes" id="UP000295416">
    <property type="component" value="Unassembled WGS sequence"/>
</dbReference>
<dbReference type="EMBL" id="SLXK01000005">
    <property type="protein sequence ID" value="TCP30494.1"/>
    <property type="molecule type" value="Genomic_DNA"/>
</dbReference>
<dbReference type="SUPFAM" id="SSF160755">
    <property type="entry name" value="YugN-like"/>
    <property type="match status" value="1"/>
</dbReference>
<dbReference type="InterPro" id="IPR036491">
    <property type="entry name" value="YugN-like_sf"/>
</dbReference>
<evidence type="ECO:0000313" key="1">
    <source>
        <dbReference type="EMBL" id="TCP30494.1"/>
    </source>
</evidence>
<dbReference type="RefSeq" id="WP_132744410.1">
    <property type="nucleotide sequence ID" value="NZ_SLXK01000005.1"/>
</dbReference>
<protein>
    <submittedName>
        <fullName evidence="1">YugN-like protein</fullName>
    </submittedName>
</protein>
<comment type="caution">
    <text evidence="1">The sequence shown here is derived from an EMBL/GenBank/DDBJ whole genome shotgun (WGS) entry which is preliminary data.</text>
</comment>
<dbReference type="AlphaFoldDB" id="A0A4R2P8D2"/>
<sequence>MKFEEFDLEGIVLPFPELEHIMSKAGFLRGGPWDWERVTYDFKFENKNDGSIYYLRFPVVAVESEIERNDAHVKLFTPYLGKHYYPHGIEYDEEFPEYVVNICKDRLSKIKESINEFRS</sequence>